<evidence type="ECO:0000313" key="2">
    <source>
        <dbReference type="EMBL" id="KAK4204867.1"/>
    </source>
</evidence>
<feature type="region of interest" description="Disordered" evidence="1">
    <location>
        <begin position="268"/>
        <end position="314"/>
    </location>
</feature>
<protein>
    <submittedName>
        <fullName evidence="2">Uncharacterized protein</fullName>
    </submittedName>
</protein>
<feature type="region of interest" description="Disordered" evidence="1">
    <location>
        <begin position="36"/>
        <end position="62"/>
    </location>
</feature>
<organism evidence="2 3">
    <name type="scientific">Triangularia verruculosa</name>
    <dbReference type="NCBI Taxonomy" id="2587418"/>
    <lineage>
        <taxon>Eukaryota</taxon>
        <taxon>Fungi</taxon>
        <taxon>Dikarya</taxon>
        <taxon>Ascomycota</taxon>
        <taxon>Pezizomycotina</taxon>
        <taxon>Sordariomycetes</taxon>
        <taxon>Sordariomycetidae</taxon>
        <taxon>Sordariales</taxon>
        <taxon>Podosporaceae</taxon>
        <taxon>Triangularia</taxon>
    </lineage>
</organism>
<dbReference type="AlphaFoldDB" id="A0AAN6XW96"/>
<dbReference type="EMBL" id="MU863879">
    <property type="protein sequence ID" value="KAK4204867.1"/>
    <property type="molecule type" value="Genomic_DNA"/>
</dbReference>
<name>A0AAN6XW96_9PEZI</name>
<feature type="compositionally biased region" description="Polar residues" evidence="1">
    <location>
        <begin position="45"/>
        <end position="60"/>
    </location>
</feature>
<reference evidence="2" key="1">
    <citation type="journal article" date="2023" name="Mol. Phylogenet. Evol.">
        <title>Genome-scale phylogeny and comparative genomics of the fungal order Sordariales.</title>
        <authorList>
            <person name="Hensen N."/>
            <person name="Bonometti L."/>
            <person name="Westerberg I."/>
            <person name="Brannstrom I.O."/>
            <person name="Guillou S."/>
            <person name="Cros-Aarteil S."/>
            <person name="Calhoun S."/>
            <person name="Haridas S."/>
            <person name="Kuo A."/>
            <person name="Mondo S."/>
            <person name="Pangilinan J."/>
            <person name="Riley R."/>
            <person name="LaButti K."/>
            <person name="Andreopoulos B."/>
            <person name="Lipzen A."/>
            <person name="Chen C."/>
            <person name="Yan M."/>
            <person name="Daum C."/>
            <person name="Ng V."/>
            <person name="Clum A."/>
            <person name="Steindorff A."/>
            <person name="Ohm R.A."/>
            <person name="Martin F."/>
            <person name="Silar P."/>
            <person name="Natvig D.O."/>
            <person name="Lalanne C."/>
            <person name="Gautier V."/>
            <person name="Ament-Velasquez S.L."/>
            <person name="Kruys A."/>
            <person name="Hutchinson M.I."/>
            <person name="Powell A.J."/>
            <person name="Barry K."/>
            <person name="Miller A.N."/>
            <person name="Grigoriev I.V."/>
            <person name="Debuchy R."/>
            <person name="Gladieux P."/>
            <person name="Hiltunen Thoren M."/>
            <person name="Johannesson H."/>
        </authorList>
    </citation>
    <scope>NUCLEOTIDE SEQUENCE</scope>
    <source>
        <strain evidence="2">CBS 315.58</strain>
    </source>
</reference>
<comment type="caution">
    <text evidence="2">The sequence shown here is derived from an EMBL/GenBank/DDBJ whole genome shotgun (WGS) entry which is preliminary data.</text>
</comment>
<feature type="compositionally biased region" description="Polar residues" evidence="1">
    <location>
        <begin position="366"/>
        <end position="377"/>
    </location>
</feature>
<evidence type="ECO:0000256" key="1">
    <source>
        <dbReference type="SAM" id="MobiDB-lite"/>
    </source>
</evidence>
<dbReference type="Proteomes" id="UP001303160">
    <property type="component" value="Unassembled WGS sequence"/>
</dbReference>
<feature type="region of interest" description="Disordered" evidence="1">
    <location>
        <begin position="338"/>
        <end position="397"/>
    </location>
</feature>
<reference evidence="2" key="2">
    <citation type="submission" date="2023-05" db="EMBL/GenBank/DDBJ databases">
        <authorList>
            <consortium name="Lawrence Berkeley National Laboratory"/>
            <person name="Steindorff A."/>
            <person name="Hensen N."/>
            <person name="Bonometti L."/>
            <person name="Westerberg I."/>
            <person name="Brannstrom I.O."/>
            <person name="Guillou S."/>
            <person name="Cros-Aarteil S."/>
            <person name="Calhoun S."/>
            <person name="Haridas S."/>
            <person name="Kuo A."/>
            <person name="Mondo S."/>
            <person name="Pangilinan J."/>
            <person name="Riley R."/>
            <person name="Labutti K."/>
            <person name="Andreopoulos B."/>
            <person name="Lipzen A."/>
            <person name="Chen C."/>
            <person name="Yanf M."/>
            <person name="Daum C."/>
            <person name="Ng V."/>
            <person name="Clum A."/>
            <person name="Ohm R."/>
            <person name="Martin F."/>
            <person name="Silar P."/>
            <person name="Natvig D."/>
            <person name="Lalanne C."/>
            <person name="Gautier V."/>
            <person name="Ament-Velasquez S.L."/>
            <person name="Kruys A."/>
            <person name="Hutchinson M.I."/>
            <person name="Powell A.J."/>
            <person name="Barry K."/>
            <person name="Miller A.N."/>
            <person name="Grigoriev I.V."/>
            <person name="Debuchy R."/>
            <person name="Gladieux P."/>
            <person name="Thoren M.H."/>
            <person name="Johannesson H."/>
        </authorList>
    </citation>
    <scope>NUCLEOTIDE SEQUENCE</scope>
    <source>
        <strain evidence="2">CBS 315.58</strain>
    </source>
</reference>
<keyword evidence="3" id="KW-1185">Reference proteome</keyword>
<sequence>MADTIRGNGVAVVEAALAALVRDPSTLNRTRRRFLVSLPHDTPHSHNSTRSQSPYDANEQQCHDTKECQLRLEWAASLPNNQLSAQVLEEERRLIQAVEQGDFHVPVGTDYYKQAKEAVKERWAEQGIWNDNWNDMAQGRWKHEELFELSSESEHEMPPTGLFSMQTGQRTELRREYKGGDGRAIRKRQFDGTRPFHQFIYQVSKERERVQNMFEVGAGFAFPPDINTQAYDIVKDIWIKRGIWDATWGILPGMSWKHERPLLKEGVQDDSASAQVHPLGLDSRPSPSTTQQQNPKDSAQQPSFARPVGTSRRQAVRFSTAPGLNRGCSVEALSPVGSSKIYKARRTKGPGPEPAGFPRRSRRLQGTKNVIQTSPKSISIPRSPAKPHGVAKRRRAE</sequence>
<accession>A0AAN6XW96</accession>
<gene>
    <name evidence="2" type="ORF">QBC40DRAFT_249602</name>
</gene>
<proteinExistence type="predicted"/>
<feature type="compositionally biased region" description="Polar residues" evidence="1">
    <location>
        <begin position="285"/>
        <end position="303"/>
    </location>
</feature>
<evidence type="ECO:0000313" key="3">
    <source>
        <dbReference type="Proteomes" id="UP001303160"/>
    </source>
</evidence>